<dbReference type="InterPro" id="IPR003607">
    <property type="entry name" value="HD/PDEase_dom"/>
</dbReference>
<sequence>MTPTVRQYQYVGMRVNKNMYNQMGALIVPAFSRLTRKNLKRLIQHQITLKEEDIEDLPVLHLLNSAIVEIKDVFHQVRHFDEIPFAHVRNTMVPIIVDMSNHIYLKQVFTYFGENDEYTYRHIIAVALIARLIGKVKGLGEEELLDLTIAGFLHDIGKAKVPEAIMNKPGKLTPEEFDEMKKHTLYGYELIRQTPGLAQRHALVALEHHEREDGSGYPHGIKGEQMDPFSKIVAVADVFHAMISKRVYKKQVPFYQVLLEMSQNAYGLLDPETTLCFLARIMDMLIGSEVCLSNGQRGNIIMIHANDPLSPLVEVKGQYLDLSKDKSVHVEQII</sequence>
<dbReference type="SMART" id="SM00471">
    <property type="entry name" value="HDc"/>
    <property type="match status" value="1"/>
</dbReference>
<comment type="caution">
    <text evidence="2">The sequence shown here is derived from an EMBL/GenBank/DDBJ whole genome shotgun (WGS) entry which is preliminary data.</text>
</comment>
<evidence type="ECO:0000313" key="2">
    <source>
        <dbReference type="EMBL" id="MBW7454046.1"/>
    </source>
</evidence>
<protein>
    <submittedName>
        <fullName evidence="2">HD domain-containing protein</fullName>
    </submittedName>
</protein>
<dbReference type="SUPFAM" id="SSF109604">
    <property type="entry name" value="HD-domain/PDEase-like"/>
    <property type="match status" value="1"/>
</dbReference>
<evidence type="ECO:0000259" key="1">
    <source>
        <dbReference type="PROSITE" id="PS51832"/>
    </source>
</evidence>
<reference evidence="2 3" key="1">
    <citation type="submission" date="2021-07" db="EMBL/GenBank/DDBJ databases">
        <title>Paenibacillus radiodurans sp. nov., isolated from the southeastern edge of Tengger Desert.</title>
        <authorList>
            <person name="Zhang G."/>
        </authorList>
    </citation>
    <scope>NUCLEOTIDE SEQUENCE [LARGE SCALE GENOMIC DNA]</scope>
    <source>
        <strain evidence="2 3">CCM 7311</strain>
    </source>
</reference>
<evidence type="ECO:0000313" key="3">
    <source>
        <dbReference type="Proteomes" id="UP001519887"/>
    </source>
</evidence>
<dbReference type="Gene3D" id="1.10.3210.10">
    <property type="entry name" value="Hypothetical protein af1432"/>
    <property type="match status" value="1"/>
</dbReference>
<organism evidence="2 3">
    <name type="scientific">Paenibacillus sepulcri</name>
    <dbReference type="NCBI Taxonomy" id="359917"/>
    <lineage>
        <taxon>Bacteria</taxon>
        <taxon>Bacillati</taxon>
        <taxon>Bacillota</taxon>
        <taxon>Bacilli</taxon>
        <taxon>Bacillales</taxon>
        <taxon>Paenibacillaceae</taxon>
        <taxon>Paenibacillus</taxon>
    </lineage>
</organism>
<dbReference type="EMBL" id="JAHZIK010000147">
    <property type="protein sequence ID" value="MBW7454046.1"/>
    <property type="molecule type" value="Genomic_DNA"/>
</dbReference>
<dbReference type="InterPro" id="IPR037522">
    <property type="entry name" value="HD_GYP_dom"/>
</dbReference>
<proteinExistence type="predicted"/>
<accession>A0ABS7BZG5</accession>
<feature type="domain" description="HD-GYP" evidence="1">
    <location>
        <begin position="97"/>
        <end position="293"/>
    </location>
</feature>
<gene>
    <name evidence="2" type="ORF">K0U00_08350</name>
</gene>
<name>A0ABS7BZG5_9BACL</name>
<dbReference type="Pfam" id="PF13487">
    <property type="entry name" value="HD_5"/>
    <property type="match status" value="1"/>
</dbReference>
<dbReference type="PANTHER" id="PTHR43155:SF2">
    <property type="entry name" value="CYCLIC DI-GMP PHOSPHODIESTERASE PA4108"/>
    <property type="match status" value="1"/>
</dbReference>
<keyword evidence="3" id="KW-1185">Reference proteome</keyword>
<dbReference type="Proteomes" id="UP001519887">
    <property type="component" value="Unassembled WGS sequence"/>
</dbReference>
<dbReference type="PANTHER" id="PTHR43155">
    <property type="entry name" value="CYCLIC DI-GMP PHOSPHODIESTERASE PA4108-RELATED"/>
    <property type="match status" value="1"/>
</dbReference>
<dbReference type="CDD" id="cd00077">
    <property type="entry name" value="HDc"/>
    <property type="match status" value="1"/>
</dbReference>
<dbReference type="PROSITE" id="PS51832">
    <property type="entry name" value="HD_GYP"/>
    <property type="match status" value="1"/>
</dbReference>